<proteinExistence type="predicted"/>
<evidence type="ECO:0000313" key="3">
    <source>
        <dbReference type="Proteomes" id="UP001177003"/>
    </source>
</evidence>
<keyword evidence="3" id="KW-1185">Reference proteome</keyword>
<sequence>MEFMEDYKTTYNSNTVAANKAIQNVGVLFQTEKANFVELCKALKSDHGPFQSSLAVKITKLQEDLATDNKIMDALPIKEEKFQVLETKLQYAHKRVDDLIAEKAVTRSCIYDVTGLLYDIIETRNLMISITVKKHLADKLRPVFAMLHRLEGVSQPTEDEEPDEAELKRRKARESEIDDHARIIKEAEEK</sequence>
<evidence type="ECO:0000313" key="2">
    <source>
        <dbReference type="EMBL" id="CAI9299910.1"/>
    </source>
</evidence>
<accession>A0AA35ZW14</accession>
<protein>
    <submittedName>
        <fullName evidence="2">Uncharacterized protein</fullName>
    </submittedName>
</protein>
<feature type="compositionally biased region" description="Basic and acidic residues" evidence="1">
    <location>
        <begin position="173"/>
        <end position="190"/>
    </location>
</feature>
<feature type="region of interest" description="Disordered" evidence="1">
    <location>
        <begin position="153"/>
        <end position="190"/>
    </location>
</feature>
<reference evidence="2" key="1">
    <citation type="submission" date="2023-04" db="EMBL/GenBank/DDBJ databases">
        <authorList>
            <person name="Vijverberg K."/>
            <person name="Xiong W."/>
            <person name="Schranz E."/>
        </authorList>
    </citation>
    <scope>NUCLEOTIDE SEQUENCE</scope>
</reference>
<dbReference type="EMBL" id="OX465084">
    <property type="protein sequence ID" value="CAI9299910.1"/>
    <property type="molecule type" value="Genomic_DNA"/>
</dbReference>
<name>A0AA35ZW14_LACSI</name>
<organism evidence="2 3">
    <name type="scientific">Lactuca saligna</name>
    <name type="common">Willowleaf lettuce</name>
    <dbReference type="NCBI Taxonomy" id="75948"/>
    <lineage>
        <taxon>Eukaryota</taxon>
        <taxon>Viridiplantae</taxon>
        <taxon>Streptophyta</taxon>
        <taxon>Embryophyta</taxon>
        <taxon>Tracheophyta</taxon>
        <taxon>Spermatophyta</taxon>
        <taxon>Magnoliopsida</taxon>
        <taxon>eudicotyledons</taxon>
        <taxon>Gunneridae</taxon>
        <taxon>Pentapetalae</taxon>
        <taxon>asterids</taxon>
        <taxon>campanulids</taxon>
        <taxon>Asterales</taxon>
        <taxon>Asteraceae</taxon>
        <taxon>Cichorioideae</taxon>
        <taxon>Cichorieae</taxon>
        <taxon>Lactucinae</taxon>
        <taxon>Lactuca</taxon>
    </lineage>
</organism>
<dbReference type="AlphaFoldDB" id="A0AA35ZW14"/>
<evidence type="ECO:0000256" key="1">
    <source>
        <dbReference type="SAM" id="MobiDB-lite"/>
    </source>
</evidence>
<gene>
    <name evidence="2" type="ORF">LSALG_LOCUS38591</name>
</gene>
<dbReference type="Proteomes" id="UP001177003">
    <property type="component" value="Chromosome 8"/>
</dbReference>